<dbReference type="InterPro" id="IPR036278">
    <property type="entry name" value="Sialidase_sf"/>
</dbReference>
<protein>
    <submittedName>
        <fullName evidence="2">Sialidase family protein</fullName>
        <ecNumber evidence="2">3.2.1.-</ecNumber>
    </submittedName>
</protein>
<dbReference type="AlphaFoldDB" id="A0AB39TD37"/>
<evidence type="ECO:0000313" key="2">
    <source>
        <dbReference type="EMBL" id="XDQ77350.1"/>
    </source>
</evidence>
<keyword evidence="2" id="KW-0326">Glycosidase</keyword>
<keyword evidence="1" id="KW-0732">Signal</keyword>
<keyword evidence="2" id="KW-0378">Hydrolase</keyword>
<name>A0AB39TD37_9ACTN</name>
<organism evidence="2">
    <name type="scientific">Streptomyces sp. Y1</name>
    <dbReference type="NCBI Taxonomy" id="3238634"/>
    <lineage>
        <taxon>Bacteria</taxon>
        <taxon>Bacillati</taxon>
        <taxon>Actinomycetota</taxon>
        <taxon>Actinomycetes</taxon>
        <taxon>Kitasatosporales</taxon>
        <taxon>Streptomycetaceae</taxon>
        <taxon>Streptomyces</taxon>
    </lineage>
</organism>
<dbReference type="SUPFAM" id="SSF50939">
    <property type="entry name" value="Sialidases"/>
    <property type="match status" value="1"/>
</dbReference>
<dbReference type="RefSeq" id="WP_369182228.1">
    <property type="nucleotide sequence ID" value="NZ_CP163445.1"/>
</dbReference>
<dbReference type="Gene3D" id="2.120.10.10">
    <property type="match status" value="2"/>
</dbReference>
<accession>A0AB39TD37</accession>
<reference evidence="2" key="1">
    <citation type="submission" date="2024-07" db="EMBL/GenBank/DDBJ databases">
        <authorList>
            <person name="Yu S.T."/>
        </authorList>
    </citation>
    <scope>NUCLEOTIDE SEQUENCE</scope>
    <source>
        <strain evidence="2">Y1</strain>
    </source>
</reference>
<feature type="chain" id="PRO_5044213393" evidence="1">
    <location>
        <begin position="32"/>
        <end position="474"/>
    </location>
</feature>
<dbReference type="EMBL" id="CP163445">
    <property type="protein sequence ID" value="XDQ77350.1"/>
    <property type="molecule type" value="Genomic_DNA"/>
</dbReference>
<dbReference type="EC" id="3.2.1.-" evidence="2"/>
<feature type="signal peptide" evidence="1">
    <location>
        <begin position="1"/>
        <end position="31"/>
    </location>
</feature>
<gene>
    <name evidence="2" type="ORF">AB2U05_02030</name>
</gene>
<dbReference type="GO" id="GO:0016798">
    <property type="term" value="F:hydrolase activity, acting on glycosyl bonds"/>
    <property type="evidence" value="ECO:0007669"/>
    <property type="project" value="UniProtKB-KW"/>
</dbReference>
<dbReference type="CDD" id="cd15482">
    <property type="entry name" value="Sialidase_non-viral"/>
    <property type="match status" value="1"/>
</dbReference>
<sequence length="474" mass="48203">MHAPRATLGSLITGLCAGATALALTVGPAQSAPVVGTGTAAMPAVQPAAPQSGKAAGLTASYTVGTPANISSSCAGQNAETIQAVDPAANAVYDVWIGCKGIGFAGSLNGGATFGTPLTLPGSTGQNGARTWDPAITVAPNGTIYAAFMVTRAGETFPVVDASTDHGASFKTVGSITPPDANNWGDRVFIAAGPDGALYLTWDYGPSAAAVTTVCPPSGSCAFATGDLNAVFQKSTDGGRTWSAMSHISPGYPNSGADSAPIIVEPDGSLDVVYQGYTVTDIPTDKLTVAHTYATRSTDGGATWTAPVRVGPDAGTMNATEWWIDGAEALGPDGTLYTTWDTQGANTDTGWLSYSRDHGATWSAPVQVPTDTLNVPHVMQVVAGPPGIAYVGWLASSDPRGYAQYLRTFSTTQGWLSAPVQVSRGFGATSVWPGDTFGFSALTPTRLVLAWGSAVAPTATKDDIWAATVGVTLS</sequence>
<evidence type="ECO:0000256" key="1">
    <source>
        <dbReference type="SAM" id="SignalP"/>
    </source>
</evidence>
<proteinExistence type="predicted"/>